<name>A0A8H4W5M7_9HELO</name>
<organism evidence="1 2">
    <name type="scientific">Cudoniella acicularis</name>
    <dbReference type="NCBI Taxonomy" id="354080"/>
    <lineage>
        <taxon>Eukaryota</taxon>
        <taxon>Fungi</taxon>
        <taxon>Dikarya</taxon>
        <taxon>Ascomycota</taxon>
        <taxon>Pezizomycotina</taxon>
        <taxon>Leotiomycetes</taxon>
        <taxon>Helotiales</taxon>
        <taxon>Tricladiaceae</taxon>
        <taxon>Cudoniella</taxon>
    </lineage>
</organism>
<protein>
    <submittedName>
        <fullName evidence="1">Uncharacterized protein</fullName>
    </submittedName>
</protein>
<accession>A0A8H4W5M7</accession>
<evidence type="ECO:0000313" key="1">
    <source>
        <dbReference type="EMBL" id="KAF4634346.1"/>
    </source>
</evidence>
<dbReference type="AlphaFoldDB" id="A0A8H4W5M7"/>
<gene>
    <name evidence="1" type="ORF">G7Y89_g3762</name>
</gene>
<comment type="caution">
    <text evidence="1">The sequence shown here is derived from an EMBL/GenBank/DDBJ whole genome shotgun (WGS) entry which is preliminary data.</text>
</comment>
<sequence>MSSITTAVPIGLISKWCVLVPGFNFNVMCEGERGNDTSSVFQNICCGGTIVNTKNNTMSNNDDDDDGIPDPVYLEDLACCRPSESEGDAAIFPPPFATSGTTCPFGTPTPLASLAATNTANVASVYEATIASAFYSLGLTDPLNGAMLQTPYCFWAKTKGMQVETVTLPAPDITRYTTTEDQTGGLITVTIPPTSIKTATPSVSLTSVSGTAFATSGSSQATGSPVATETKSTSLSASADLDKTAGLYAISNKAANVTIIEVPIPIRNHKIPRLSPSHRSPVQKLLFTLIFVSLAR</sequence>
<dbReference type="OrthoDB" id="5229536at2759"/>
<evidence type="ECO:0000313" key="2">
    <source>
        <dbReference type="Proteomes" id="UP000566819"/>
    </source>
</evidence>
<dbReference type="Proteomes" id="UP000566819">
    <property type="component" value="Unassembled WGS sequence"/>
</dbReference>
<proteinExistence type="predicted"/>
<dbReference type="EMBL" id="JAAMPI010000191">
    <property type="protein sequence ID" value="KAF4634346.1"/>
    <property type="molecule type" value="Genomic_DNA"/>
</dbReference>
<keyword evidence="2" id="KW-1185">Reference proteome</keyword>
<reference evidence="1 2" key="1">
    <citation type="submission" date="2020-03" db="EMBL/GenBank/DDBJ databases">
        <title>Draft Genome Sequence of Cudoniella acicularis.</title>
        <authorList>
            <person name="Buettner E."/>
            <person name="Kellner H."/>
        </authorList>
    </citation>
    <scope>NUCLEOTIDE SEQUENCE [LARGE SCALE GENOMIC DNA]</scope>
    <source>
        <strain evidence="1 2">DSM 108380</strain>
    </source>
</reference>